<dbReference type="OrthoDB" id="409426at2759"/>
<gene>
    <name evidence="1" type="ORF">PECAL_3P28300</name>
</gene>
<dbReference type="AlphaFoldDB" id="A0A8J2WZV5"/>
<reference evidence="1" key="1">
    <citation type="submission" date="2021-11" db="EMBL/GenBank/DDBJ databases">
        <authorList>
            <consortium name="Genoscope - CEA"/>
            <person name="William W."/>
        </authorList>
    </citation>
    <scope>NUCLEOTIDE SEQUENCE</scope>
</reference>
<evidence type="ECO:0000313" key="2">
    <source>
        <dbReference type="Proteomes" id="UP000789595"/>
    </source>
</evidence>
<protein>
    <recommendedName>
        <fullName evidence="3">Nucleotide-diphospho-sugar transferase domain-containing protein</fullName>
    </recommendedName>
</protein>
<dbReference type="SUPFAM" id="SSF53448">
    <property type="entry name" value="Nucleotide-diphospho-sugar transferases"/>
    <property type="match status" value="1"/>
</dbReference>
<evidence type="ECO:0000313" key="1">
    <source>
        <dbReference type="EMBL" id="CAH0372790.1"/>
    </source>
</evidence>
<comment type="caution">
    <text evidence="1">The sequence shown here is derived from an EMBL/GenBank/DDBJ whole genome shotgun (WGS) entry which is preliminary data.</text>
</comment>
<organism evidence="1 2">
    <name type="scientific">Pelagomonas calceolata</name>
    <dbReference type="NCBI Taxonomy" id="35677"/>
    <lineage>
        <taxon>Eukaryota</taxon>
        <taxon>Sar</taxon>
        <taxon>Stramenopiles</taxon>
        <taxon>Ochrophyta</taxon>
        <taxon>Pelagophyceae</taxon>
        <taxon>Pelagomonadales</taxon>
        <taxon>Pelagomonadaceae</taxon>
        <taxon>Pelagomonas</taxon>
    </lineage>
</organism>
<name>A0A8J2WZV5_9STRA</name>
<keyword evidence="2" id="KW-1185">Reference proteome</keyword>
<accession>A0A8J2WZV5</accession>
<dbReference type="Proteomes" id="UP000789595">
    <property type="component" value="Unassembled WGS sequence"/>
</dbReference>
<sequence>MPYDINELAFRYGLKCFSTAVKPWVFRLLFARGHARCLYFDPDIQFYADLDELVLRLHRVAILVTPHVTRPNPDDGKWQTDLQLARTGVYNFGFLGLSRAHEPVLDHFLAWWAARLRFEGHVDLEKGLHYDQQWGAFVASFYPPDAYHVLRDPRYNVAYWNLHYRGREIRVRPSDGAATYKGAPLIFVHFSGVATDAWDPDASLSPHQTRFRLGDFPNLAPLFRDYARATAGAARHRAACRYGLAAFDNGAPVPYWLRGLPGSLVAAGRARARGPPAPAPPYAEALGALDLSNPFATAPANSLWRWLLKHRHDEPPTRAACGDRDCWFPNVVLLTLDAFGVSTRTFPAAADARAFFARFGALMAWGLEGGPGGRPTFAQRQLVRDFVRSGQKNAASFCCRVALGRSCASVPAARAALGRDPRRVCGVVEALVNATGLDVWRAALARAPGDASRLYARTIV</sequence>
<evidence type="ECO:0008006" key="3">
    <source>
        <dbReference type="Google" id="ProtNLM"/>
    </source>
</evidence>
<proteinExistence type="predicted"/>
<dbReference type="InterPro" id="IPR029044">
    <property type="entry name" value="Nucleotide-diphossugar_trans"/>
</dbReference>
<dbReference type="EMBL" id="CAKKNE010000003">
    <property type="protein sequence ID" value="CAH0372790.1"/>
    <property type="molecule type" value="Genomic_DNA"/>
</dbReference>